<proteinExistence type="predicted"/>
<feature type="non-terminal residue" evidence="2">
    <location>
        <position position="190"/>
    </location>
</feature>
<organism evidence="2 3">
    <name type="scientific">Lymnaea stagnalis</name>
    <name type="common">Great pond snail</name>
    <name type="synonym">Helix stagnalis</name>
    <dbReference type="NCBI Taxonomy" id="6523"/>
    <lineage>
        <taxon>Eukaryota</taxon>
        <taxon>Metazoa</taxon>
        <taxon>Spiralia</taxon>
        <taxon>Lophotrochozoa</taxon>
        <taxon>Mollusca</taxon>
        <taxon>Gastropoda</taxon>
        <taxon>Heterobranchia</taxon>
        <taxon>Euthyneura</taxon>
        <taxon>Panpulmonata</taxon>
        <taxon>Hygrophila</taxon>
        <taxon>Lymnaeoidea</taxon>
        <taxon>Lymnaeidae</taxon>
        <taxon>Lymnaea</taxon>
    </lineage>
</organism>
<gene>
    <name evidence="2" type="ORF">GSLYS_00012103001</name>
</gene>
<dbReference type="EMBL" id="CAXITT010000293">
    <property type="protein sequence ID" value="CAL1538282.1"/>
    <property type="molecule type" value="Genomic_DNA"/>
</dbReference>
<dbReference type="AlphaFoldDB" id="A0AAV2HVP4"/>
<reference evidence="2 3" key="1">
    <citation type="submission" date="2024-04" db="EMBL/GenBank/DDBJ databases">
        <authorList>
            <consortium name="Genoscope - CEA"/>
            <person name="William W."/>
        </authorList>
    </citation>
    <scope>NUCLEOTIDE SEQUENCE [LARGE SCALE GENOMIC DNA]</scope>
</reference>
<keyword evidence="3" id="KW-1185">Reference proteome</keyword>
<dbReference type="Gene3D" id="2.60.120.10">
    <property type="entry name" value="Jelly Rolls"/>
    <property type="match status" value="1"/>
</dbReference>
<name>A0AAV2HVP4_LYMST</name>
<feature type="compositionally biased region" description="Acidic residues" evidence="1">
    <location>
        <begin position="178"/>
        <end position="190"/>
    </location>
</feature>
<accession>A0AAV2HVP4</accession>
<comment type="caution">
    <text evidence="2">The sequence shown here is derived from an EMBL/GenBank/DDBJ whole genome shotgun (WGS) entry which is preliminary data.</text>
</comment>
<protein>
    <submittedName>
        <fullName evidence="2">Uncharacterized protein</fullName>
    </submittedName>
</protein>
<evidence type="ECO:0000313" key="3">
    <source>
        <dbReference type="Proteomes" id="UP001497497"/>
    </source>
</evidence>
<dbReference type="InterPro" id="IPR014710">
    <property type="entry name" value="RmlC-like_jellyroll"/>
</dbReference>
<sequence length="190" mass="22030">MTRGCVIGEKSIMTCKPSHKTYRCSTYVETFYISKYHLVEMMEGEPDNRRPMKNLELKLWKTISMRQAIRMLLNELGGEQLTRSYVCNRMAEADLIDGNMTKEINVSPSEVAALILIQGYARNYFNDIRYMGPCIIPYYVQKIISEPERGPRVIFLCIKNEHSEEGSHEEHLVSELAMQDEDLGTDYDEE</sequence>
<evidence type="ECO:0000313" key="2">
    <source>
        <dbReference type="EMBL" id="CAL1538282.1"/>
    </source>
</evidence>
<dbReference type="Proteomes" id="UP001497497">
    <property type="component" value="Unassembled WGS sequence"/>
</dbReference>
<dbReference type="InterPro" id="IPR018490">
    <property type="entry name" value="cNMP-bd_dom_sf"/>
</dbReference>
<evidence type="ECO:0000256" key="1">
    <source>
        <dbReference type="SAM" id="MobiDB-lite"/>
    </source>
</evidence>
<feature type="region of interest" description="Disordered" evidence="1">
    <location>
        <begin position="168"/>
        <end position="190"/>
    </location>
</feature>
<dbReference type="SUPFAM" id="SSF51206">
    <property type="entry name" value="cAMP-binding domain-like"/>
    <property type="match status" value="1"/>
</dbReference>